<dbReference type="PROSITE" id="PS50071">
    <property type="entry name" value="HOMEOBOX_2"/>
    <property type="match status" value="1"/>
</dbReference>
<dbReference type="PROSITE" id="PS50803">
    <property type="entry name" value="OAR"/>
    <property type="match status" value="1"/>
</dbReference>
<reference evidence="6 7" key="1">
    <citation type="journal article" date="2017" name="G3 (Bethesda)">
        <title>The Physical Genome Mapping of Anopheles albimanus Corrected Scaffold Misassemblies and Identified Interarm Rearrangements in Genus Anopheles.</title>
        <authorList>
            <person name="Artemov G.N."/>
            <person name="Peery A.N."/>
            <person name="Jiang X."/>
            <person name="Tu Z."/>
            <person name="Stegniy V.N."/>
            <person name="Sharakhova M.V."/>
            <person name="Sharakhov I.V."/>
        </authorList>
    </citation>
    <scope>NUCLEOTIDE SEQUENCE [LARGE SCALE GENOMIC DNA]</scope>
    <source>
        <strain evidence="6 7">ALBI9_A</strain>
    </source>
</reference>
<keyword evidence="7" id="KW-1185">Reference proteome</keyword>
<dbReference type="Pfam" id="PF03826">
    <property type="entry name" value="OAR"/>
    <property type="match status" value="1"/>
</dbReference>
<dbReference type="PANTHER" id="PTHR45882">
    <property type="entry name" value="PITUITARY HOMEOBOX HOMOLOG PTX1"/>
    <property type="match status" value="1"/>
</dbReference>
<feature type="compositionally biased region" description="Low complexity" evidence="5">
    <location>
        <begin position="201"/>
        <end position="216"/>
    </location>
</feature>
<dbReference type="EnsemblMetazoa" id="AALB006874-RA">
    <property type="protein sequence ID" value="AALB006874-PA"/>
    <property type="gene ID" value="AALB006874"/>
</dbReference>
<evidence type="ECO:0008006" key="8">
    <source>
        <dbReference type="Google" id="ProtNLM"/>
    </source>
</evidence>
<feature type="DNA-binding region" description="Homeobox" evidence="4">
    <location>
        <begin position="3"/>
        <end position="26"/>
    </location>
</feature>
<accession>A0A182FK29</accession>
<evidence type="ECO:0000313" key="7">
    <source>
        <dbReference type="Proteomes" id="UP000069272"/>
    </source>
</evidence>
<dbReference type="VEuPathDB" id="VectorBase:AALB20_026496"/>
<feature type="region of interest" description="Disordered" evidence="5">
    <location>
        <begin position="188"/>
        <end position="233"/>
    </location>
</feature>
<evidence type="ECO:0000256" key="2">
    <source>
        <dbReference type="ARBA" id="ARBA00006503"/>
    </source>
</evidence>
<comment type="similarity">
    <text evidence="2">Belongs to the paired homeobox family. Bicoid subfamily.</text>
</comment>
<dbReference type="GO" id="GO:0000978">
    <property type="term" value="F:RNA polymerase II cis-regulatory region sequence-specific DNA binding"/>
    <property type="evidence" value="ECO:0007669"/>
    <property type="project" value="TreeGrafter"/>
</dbReference>
<reference evidence="6" key="2">
    <citation type="submission" date="2022-08" db="UniProtKB">
        <authorList>
            <consortium name="EnsemblMetazoa"/>
        </authorList>
    </citation>
    <scope>IDENTIFICATION</scope>
    <source>
        <strain evidence="6">STECLA/ALBI9_A</strain>
    </source>
</reference>
<proteinExistence type="inferred from homology"/>
<keyword evidence="3" id="KW-0217">Developmental protein</keyword>
<dbReference type="Proteomes" id="UP000069272">
    <property type="component" value="Chromosome X"/>
</dbReference>
<protein>
    <recommendedName>
        <fullName evidence="8">OAR domain-containing protein</fullName>
    </recommendedName>
</protein>
<sequence length="314" mass="34679">MAKVSLTECQEVVWFKNRRAKWRKRERNQMNAIAAADFKNGFGPQFVQPFADTDSLYSSYSYNNWAKVPSPLGAKTFPWTVNPLGTSIVSSNHHQSSINCFNTSSASAAVAAGMAAGTGSMLPAGMGTAGLGAGTTGATGVSPTPCPYTTPTNPYMYHHRAAAAAAAEPCTAMSSSIATLRLKAKQHTSGFTSPYSAPSPQQLQQQHQQQQQQQHQQQHHHHQHQHQHQQSAYHAYHPATANLGAGHPLELVLQGSSVMAAYHQHYHQQQQQQQQQEYQHHLPISLVRISYFSYSFVGYRLCWLDDLVHSFLNL</sequence>
<dbReference type="InterPro" id="IPR009057">
    <property type="entry name" value="Homeodomain-like_sf"/>
</dbReference>
<dbReference type="STRING" id="7167.A0A182FK29"/>
<dbReference type="CDD" id="cd00086">
    <property type="entry name" value="homeodomain"/>
    <property type="match status" value="1"/>
</dbReference>
<dbReference type="GO" id="GO:0009653">
    <property type="term" value="P:anatomical structure morphogenesis"/>
    <property type="evidence" value="ECO:0007669"/>
    <property type="project" value="TreeGrafter"/>
</dbReference>
<evidence type="ECO:0000313" key="6">
    <source>
        <dbReference type="EnsemblMetazoa" id="AALB006874-PA"/>
    </source>
</evidence>
<name>A0A182FK29_ANOAL</name>
<comment type="subcellular location">
    <subcellularLocation>
        <location evidence="1 4">Nucleus</location>
    </subcellularLocation>
</comment>
<dbReference type="SUPFAM" id="SSF46689">
    <property type="entry name" value="Homeodomain-like"/>
    <property type="match status" value="1"/>
</dbReference>
<feature type="compositionally biased region" description="Basic residues" evidence="5">
    <location>
        <begin position="217"/>
        <end position="227"/>
    </location>
</feature>
<keyword evidence="4" id="KW-0371">Homeobox</keyword>
<evidence type="ECO:0000256" key="5">
    <source>
        <dbReference type="SAM" id="MobiDB-lite"/>
    </source>
</evidence>
<dbReference type="GO" id="GO:0005634">
    <property type="term" value="C:nucleus"/>
    <property type="evidence" value="ECO:0007669"/>
    <property type="project" value="UniProtKB-SubCell"/>
</dbReference>
<evidence type="ECO:0000256" key="4">
    <source>
        <dbReference type="PROSITE-ProRule" id="PRU00108"/>
    </source>
</evidence>
<dbReference type="Gene3D" id="1.10.10.60">
    <property type="entry name" value="Homeodomain-like"/>
    <property type="match status" value="1"/>
</dbReference>
<dbReference type="PANTHER" id="PTHR45882:SF3">
    <property type="entry name" value="PITUITARY HOMEOBOX HOMOLOG PTX1"/>
    <property type="match status" value="1"/>
</dbReference>
<dbReference type="InterPro" id="IPR001356">
    <property type="entry name" value="HD"/>
</dbReference>
<organism evidence="6 7">
    <name type="scientific">Anopheles albimanus</name>
    <name type="common">New world malaria mosquito</name>
    <dbReference type="NCBI Taxonomy" id="7167"/>
    <lineage>
        <taxon>Eukaryota</taxon>
        <taxon>Metazoa</taxon>
        <taxon>Ecdysozoa</taxon>
        <taxon>Arthropoda</taxon>
        <taxon>Hexapoda</taxon>
        <taxon>Insecta</taxon>
        <taxon>Pterygota</taxon>
        <taxon>Neoptera</taxon>
        <taxon>Endopterygota</taxon>
        <taxon>Diptera</taxon>
        <taxon>Nematocera</taxon>
        <taxon>Culicoidea</taxon>
        <taxon>Culicidae</taxon>
        <taxon>Anophelinae</taxon>
        <taxon>Anopheles</taxon>
    </lineage>
</organism>
<dbReference type="GO" id="GO:0000981">
    <property type="term" value="F:DNA-binding transcription factor activity, RNA polymerase II-specific"/>
    <property type="evidence" value="ECO:0007669"/>
    <property type="project" value="TreeGrafter"/>
</dbReference>
<keyword evidence="4" id="KW-0238">DNA-binding</keyword>
<evidence type="ECO:0000256" key="3">
    <source>
        <dbReference type="ARBA" id="ARBA00022473"/>
    </source>
</evidence>
<keyword evidence="4" id="KW-0539">Nucleus</keyword>
<dbReference type="AlphaFoldDB" id="A0A182FK29"/>
<evidence type="ECO:0000256" key="1">
    <source>
        <dbReference type="ARBA" id="ARBA00004123"/>
    </source>
</evidence>
<dbReference type="InterPro" id="IPR003654">
    <property type="entry name" value="OAR_dom"/>
</dbReference>
<dbReference type="VEuPathDB" id="VectorBase:AALB006874"/>
<feature type="compositionally biased region" description="Polar residues" evidence="5">
    <location>
        <begin position="188"/>
        <end position="200"/>
    </location>
</feature>